<dbReference type="InterPro" id="IPR001650">
    <property type="entry name" value="Helicase_C-like"/>
</dbReference>
<feature type="domain" description="Helicase C-terminal" evidence="4">
    <location>
        <begin position="788"/>
        <end position="950"/>
    </location>
</feature>
<dbReference type="Pfam" id="PF00023">
    <property type="entry name" value="Ank"/>
    <property type="match status" value="1"/>
</dbReference>
<dbReference type="PROSITE" id="PS51194">
    <property type="entry name" value="HELICASE_CTER"/>
    <property type="match status" value="1"/>
</dbReference>
<dbReference type="EMBL" id="CAJOBC010012695">
    <property type="protein sequence ID" value="CAF4012964.1"/>
    <property type="molecule type" value="Genomic_DNA"/>
</dbReference>
<name>A0A814ZUR2_9BILA</name>
<feature type="repeat" description="ANK" evidence="1">
    <location>
        <begin position="41"/>
        <end position="73"/>
    </location>
</feature>
<protein>
    <recommendedName>
        <fullName evidence="2">Poly [ADP-ribose] polymerase</fullName>
        <shortName evidence="2">PARP</shortName>
        <ecNumber evidence="2">2.4.2.-</ecNumber>
    </recommendedName>
</protein>
<reference evidence="6" key="1">
    <citation type="submission" date="2021-02" db="EMBL/GenBank/DDBJ databases">
        <authorList>
            <person name="Nowell W R."/>
        </authorList>
    </citation>
    <scope>NUCLEOTIDE SEQUENCE</scope>
</reference>
<evidence type="ECO:0000259" key="4">
    <source>
        <dbReference type="PROSITE" id="PS51194"/>
    </source>
</evidence>
<dbReference type="Pfam" id="PF00644">
    <property type="entry name" value="PARP"/>
    <property type="match status" value="1"/>
</dbReference>
<gene>
    <name evidence="6" type="ORF">GPM918_LOCUS25919</name>
    <name evidence="5" type="ORF">OVA965_LOCUS17129</name>
    <name evidence="8" type="ORF">SRO942_LOCUS25987</name>
    <name evidence="7" type="ORF">TMI583_LOCUS17139</name>
</gene>
<dbReference type="SMART" id="SM00248">
    <property type="entry name" value="ANK"/>
    <property type="match status" value="1"/>
</dbReference>
<dbReference type="Gene3D" id="3.40.50.300">
    <property type="entry name" value="P-loop containing nucleotide triphosphate hydrolases"/>
    <property type="match status" value="2"/>
</dbReference>
<dbReference type="GO" id="GO:0004386">
    <property type="term" value="F:helicase activity"/>
    <property type="evidence" value="ECO:0007669"/>
    <property type="project" value="TreeGrafter"/>
</dbReference>
<dbReference type="Proteomes" id="UP000682733">
    <property type="component" value="Unassembled WGS sequence"/>
</dbReference>
<keyword evidence="2" id="KW-0520">NAD</keyword>
<organism evidence="6 9">
    <name type="scientific">Didymodactylos carnosus</name>
    <dbReference type="NCBI Taxonomy" id="1234261"/>
    <lineage>
        <taxon>Eukaryota</taxon>
        <taxon>Metazoa</taxon>
        <taxon>Spiralia</taxon>
        <taxon>Gnathifera</taxon>
        <taxon>Rotifera</taxon>
        <taxon>Eurotatoria</taxon>
        <taxon>Bdelloidea</taxon>
        <taxon>Philodinida</taxon>
        <taxon>Philodinidae</taxon>
        <taxon>Didymodactylos</taxon>
    </lineage>
</organism>
<dbReference type="InterPro" id="IPR036770">
    <property type="entry name" value="Ankyrin_rpt-contain_sf"/>
</dbReference>
<feature type="domain" description="PARP catalytic" evidence="3">
    <location>
        <begin position="1623"/>
        <end position="1826"/>
    </location>
</feature>
<dbReference type="Proteomes" id="UP000663829">
    <property type="component" value="Unassembled WGS sequence"/>
</dbReference>
<sequence length="1826" mass="209735">MTAANNACFATDKYLIEVAKCAINSQNRRTESNDCFLDSISRSTVLHVAASIGDKDLVAYLVEHGADIYIKNQAGETPFMLDMIHSPINHYFQDYLLCGYSNRENFSDLPLMPVAKENRPQHDCIWEYRAIDFNANNDPPWHPFPPQESSELLRHLYCTSRMNISFYLTSPLGLYYIDLEKLLCIRVSVVDTNYPNTAWIRCRGSSILNCNCYCVWQILLLKHDEIDSREQMMPSLEFEQLPRIFQKERNLRLNSWYYCDAKTNSVLDTSMNDRRESISISVPFTGKDLIFDLFDFTFYNTSFSICGYIRWLQEPSVITDGMLTEISLDKILDDTTATEVSCAVDGEEDYIEPNDFSGEKTNERNNASTMSMQDFDTPDNFPVSPIVDLDCNNDTNSSLFGYEQRQQDLQNISNTIQNLLREATTSLSTRDWIYYKACFLKLFKQKLYEYQKILDNMIITVMSKLSTKLSLGGKTLQMAFTQEIDNCLKSKPIDIDINRLKRSSLDLYIKRSAEVQTFTQETKPSKLSNEILDHFIAKLKYDFEVSIIHNSSASGKEFETVPNVLKRIQLFYRTYALQLPLYESGKELLAQIEDNTVCAVSTSIGSVLILGKSTLLPVLLIANDYPRVIIVQPRRLACVMLCDRVNKTMVMANGNEPKLAGWIVSGAQQNINAPILYITDGIMKERLLYDDNLFDFDKNQKPTVFIIEIQERNVNIDICIALFTRLLTEKPQLRQKIKLVLSSATLAQNISDLFTRVPELNFGQFTRLTTPTPYNIAKILRPNENLLDVVQELYKTKKHREDQILCFVSSVSEVHRSCQLLAELSNGSIVAYPLTQSQSVADQQKFIEQGSVFFSATLAETSLTFPSLVYVIDVGMINVPTYDLEKKRMIIKETHAAESTIEQRKGRLGRTKPGEYYALYNHKVEDKKCPTPQICQTDLTELEFSLRKSSVKNGLNYLKRYLPDPPTEQAIQLAIQELKKTDILTADEKFTPVGTALSKLPSFSSLALAKSVFTALTKYNCGGDLIILSSILHALNTATILKIIPVEMKSSDGDFMTLINLMKQLLSVKQFSVEKFCQSKRLSEMVHLLERALKRYSYLEKSFNLSDEYREKAQLKSGEWSLIAKSLLEGYSENVFVSLKELQGKTHHYLRYNSIDKEIGVLDLKSTLIRSISMPPVSVILARDIYYPSSVRERAVLSFVGELNTEWITQMIERKLTLVLREEEKLQEEKIIRKVTQMFPTAHCHLTTDHQLVIRGPSGPVIEAELYIRQQLIVEFSFQLRNDSVPNSVEYENVNRNIVHMSKLSHIFNPMIWRWEIQEQVKISVEFKKLKKQQSPQSLENVCEVTVQGRVSQNQRVRSEFKVFFGWLKTCSVMRHPNSGVPPRTMKPQIRSLYSDVEERIARITDSKRTSVDLWSQLIGSKATRETRMEAVAWIAVCKFHCHLEGGFIRDWVVGSYTAKPKSEPSIWLKRETPIPYLDKELIPSDLDCHLPTHYYFDIDNFLDYLHKYHIECAVVRQDWRYIIIIDEHASTGPFTMDLIEPHVALTHDRIDFDVNNLYLEKDYKSELGMRVDITQKPYNIDLEATIYNIKNKTFQVLRHIDSIVSTRVDKMKSRGWKQIGTEMNVIPNPAIRYNVVLVQLPPSSVLYGELNGQMISKIPNCQILSIEEIKNPLLEDVYLAMKMVIARTCKGHNPNECQLFHGTYGEAIDGILNDGFDDHNFSRQGLYGEREVLGLKLSHGAYFADNPAKSHKYTEPDPVNKTRVIIYSKVILGTQYRLDQVNHELRTAPIGYDSVLGKHDLDFTEYIVYRYGQALPYLKIIYKTT</sequence>
<dbReference type="Proteomes" id="UP000677228">
    <property type="component" value="Unassembled WGS sequence"/>
</dbReference>
<proteinExistence type="predicted"/>
<evidence type="ECO:0000256" key="2">
    <source>
        <dbReference type="RuleBase" id="RU362114"/>
    </source>
</evidence>
<dbReference type="EMBL" id="CAJNOK010008127">
    <property type="protein sequence ID" value="CAF1054960.1"/>
    <property type="molecule type" value="Genomic_DNA"/>
</dbReference>
<comment type="caution">
    <text evidence="6">The sequence shown here is derived from an EMBL/GenBank/DDBJ whole genome shotgun (WGS) entry which is preliminary data.</text>
</comment>
<evidence type="ECO:0000313" key="5">
    <source>
        <dbReference type="EMBL" id="CAF1054960.1"/>
    </source>
</evidence>
<evidence type="ECO:0000259" key="3">
    <source>
        <dbReference type="PROSITE" id="PS51059"/>
    </source>
</evidence>
<dbReference type="PROSITE" id="PS51059">
    <property type="entry name" value="PARP_CATALYTIC"/>
    <property type="match status" value="1"/>
</dbReference>
<dbReference type="EC" id="2.4.2.-" evidence="2"/>
<evidence type="ECO:0000256" key="1">
    <source>
        <dbReference type="PROSITE-ProRule" id="PRU00023"/>
    </source>
</evidence>
<dbReference type="Gene3D" id="1.25.40.20">
    <property type="entry name" value="Ankyrin repeat-containing domain"/>
    <property type="match status" value="1"/>
</dbReference>
<dbReference type="SUPFAM" id="SSF52540">
    <property type="entry name" value="P-loop containing nucleoside triphosphate hydrolases"/>
    <property type="match status" value="1"/>
</dbReference>
<dbReference type="PANTHER" id="PTHR18934">
    <property type="entry name" value="ATP-DEPENDENT RNA HELICASE"/>
    <property type="match status" value="1"/>
</dbReference>
<accession>A0A814ZUR2</accession>
<evidence type="ECO:0000313" key="9">
    <source>
        <dbReference type="Proteomes" id="UP000663829"/>
    </source>
</evidence>
<keyword evidence="2" id="KW-0328">Glycosyltransferase</keyword>
<evidence type="ECO:0000313" key="6">
    <source>
        <dbReference type="EMBL" id="CAF1246571.1"/>
    </source>
</evidence>
<keyword evidence="1" id="KW-0040">ANK repeat</keyword>
<dbReference type="Gene3D" id="1.20.120.1080">
    <property type="match status" value="1"/>
</dbReference>
<dbReference type="EMBL" id="CAJOBA010008140">
    <property type="protein sequence ID" value="CAF3821300.1"/>
    <property type="molecule type" value="Genomic_DNA"/>
</dbReference>
<dbReference type="Proteomes" id="UP000681722">
    <property type="component" value="Unassembled WGS sequence"/>
</dbReference>
<dbReference type="InterPro" id="IPR027417">
    <property type="entry name" value="P-loop_NTPase"/>
</dbReference>
<dbReference type="InterPro" id="IPR012317">
    <property type="entry name" value="Poly(ADP-ribose)pol_cat_dom"/>
</dbReference>
<evidence type="ECO:0000313" key="7">
    <source>
        <dbReference type="EMBL" id="CAF3821300.1"/>
    </source>
</evidence>
<dbReference type="EMBL" id="CAJNOQ010010240">
    <property type="protein sequence ID" value="CAF1246571.1"/>
    <property type="molecule type" value="Genomic_DNA"/>
</dbReference>
<keyword evidence="9" id="KW-1185">Reference proteome</keyword>
<dbReference type="GO" id="GO:0003950">
    <property type="term" value="F:NAD+ poly-ADP-ribosyltransferase activity"/>
    <property type="evidence" value="ECO:0007669"/>
    <property type="project" value="UniProtKB-UniRule"/>
</dbReference>
<evidence type="ECO:0000313" key="8">
    <source>
        <dbReference type="EMBL" id="CAF4012964.1"/>
    </source>
</evidence>
<dbReference type="OrthoDB" id="6133115at2759"/>
<dbReference type="PANTHER" id="PTHR18934:SF267">
    <property type="entry name" value="ATP-DEPENDENT RNA HELICASE YLR419W-RELATED"/>
    <property type="match status" value="1"/>
</dbReference>
<dbReference type="Pfam" id="PF00271">
    <property type="entry name" value="Helicase_C"/>
    <property type="match status" value="1"/>
</dbReference>
<dbReference type="PROSITE" id="PS50297">
    <property type="entry name" value="ANK_REP_REGION"/>
    <property type="match status" value="1"/>
</dbReference>
<keyword evidence="2" id="KW-0808">Transferase</keyword>
<dbReference type="Gene3D" id="3.90.228.10">
    <property type="match status" value="1"/>
</dbReference>
<dbReference type="GO" id="GO:0003723">
    <property type="term" value="F:RNA binding"/>
    <property type="evidence" value="ECO:0007669"/>
    <property type="project" value="TreeGrafter"/>
</dbReference>
<dbReference type="SUPFAM" id="SSF48403">
    <property type="entry name" value="Ankyrin repeat"/>
    <property type="match status" value="1"/>
</dbReference>
<dbReference type="SUPFAM" id="SSF56399">
    <property type="entry name" value="ADP-ribosylation"/>
    <property type="match status" value="1"/>
</dbReference>
<dbReference type="PROSITE" id="PS50088">
    <property type="entry name" value="ANK_REPEAT"/>
    <property type="match status" value="1"/>
</dbReference>
<dbReference type="InterPro" id="IPR002110">
    <property type="entry name" value="Ankyrin_rpt"/>
</dbReference>